<dbReference type="Gramene" id="ONK68659">
    <property type="protein sequence ID" value="ONK68659"/>
    <property type="gene ID" value="A4U43_C05F14560"/>
</dbReference>
<gene>
    <name evidence="3" type="ORF">A4U43_C05F14560</name>
</gene>
<evidence type="ECO:0000259" key="2">
    <source>
        <dbReference type="Pfam" id="PF12776"/>
    </source>
</evidence>
<keyword evidence="4" id="KW-1185">Reference proteome</keyword>
<name>A0A5P1EVB1_ASPOF</name>
<feature type="domain" description="Myb/SANT-like" evidence="2">
    <location>
        <begin position="106"/>
        <end position="200"/>
    </location>
</feature>
<dbReference type="Pfam" id="PF12776">
    <property type="entry name" value="Myb_DNA-bind_3"/>
    <property type="match status" value="1"/>
</dbReference>
<evidence type="ECO:0000256" key="1">
    <source>
        <dbReference type="SAM" id="MobiDB-lite"/>
    </source>
</evidence>
<dbReference type="InterPro" id="IPR024752">
    <property type="entry name" value="Myb/SANT-like_dom"/>
</dbReference>
<sequence length="392" mass="44243">MISLTSFIKLRKGQRITVTDQGFSSGAFEARDEEKNIKSQHCHLLSFDSIVGATGKFSHSNLLGEGGFGPVYKEMDDTVETSEQSGESSRRKRVKQVAPKGIPNVRWKPQWSKSLMLFLIEQVRGGYKVDKGFKAPVYIAAAKHINEEFGINISDNNAYNHWRTLKTRWVRIQRLKELSGVGWDEENKVIQMGEEEYSTYIEANPKDEPFINKPIQFYEEMSLICGNDHATGKYTVDTHQPIGLEDIEEVMEDGTETNDMMEDMDMIGRIDSTSSRGTSIQSSTRGPSGSISQGSKVKNKIKSGKKIKDLQLEMMSKMATGVCGVSEVMLMKHQAENERARKIIEELGKLQSFKQQDLDKACDFLMEHSSIAAGFLMRSHEQKVEKAIFVVF</sequence>
<dbReference type="Gene3D" id="3.30.200.20">
    <property type="entry name" value="Phosphorylase Kinase, domain 1"/>
    <property type="match status" value="1"/>
</dbReference>
<dbReference type="Proteomes" id="UP000243459">
    <property type="component" value="Chromosome 5"/>
</dbReference>
<dbReference type="PANTHER" id="PTHR47127">
    <property type="entry name" value="10A19I.15"/>
    <property type="match status" value="1"/>
</dbReference>
<dbReference type="AlphaFoldDB" id="A0A5P1EVB1"/>
<feature type="region of interest" description="Disordered" evidence="1">
    <location>
        <begin position="270"/>
        <end position="298"/>
    </location>
</feature>
<accession>A0A5P1EVB1</accession>
<reference evidence="4" key="1">
    <citation type="journal article" date="2017" name="Nat. Commun.">
        <title>The asparagus genome sheds light on the origin and evolution of a young Y chromosome.</title>
        <authorList>
            <person name="Harkess A."/>
            <person name="Zhou J."/>
            <person name="Xu C."/>
            <person name="Bowers J.E."/>
            <person name="Van der Hulst R."/>
            <person name="Ayyampalayam S."/>
            <person name="Mercati F."/>
            <person name="Riccardi P."/>
            <person name="McKain M.R."/>
            <person name="Kakrana A."/>
            <person name="Tang H."/>
            <person name="Ray J."/>
            <person name="Groenendijk J."/>
            <person name="Arikit S."/>
            <person name="Mathioni S.M."/>
            <person name="Nakano M."/>
            <person name="Shan H."/>
            <person name="Telgmann-Rauber A."/>
            <person name="Kanno A."/>
            <person name="Yue Z."/>
            <person name="Chen H."/>
            <person name="Li W."/>
            <person name="Chen Y."/>
            <person name="Xu X."/>
            <person name="Zhang Y."/>
            <person name="Luo S."/>
            <person name="Chen H."/>
            <person name="Gao J."/>
            <person name="Mao Z."/>
            <person name="Pires J.C."/>
            <person name="Luo M."/>
            <person name="Kudrna D."/>
            <person name="Wing R.A."/>
            <person name="Meyers B.C."/>
            <person name="Yi K."/>
            <person name="Kong H."/>
            <person name="Lavrijsen P."/>
            <person name="Sunseri F."/>
            <person name="Falavigna A."/>
            <person name="Ye Y."/>
            <person name="Leebens-Mack J.H."/>
            <person name="Chen G."/>
        </authorList>
    </citation>
    <scope>NUCLEOTIDE SEQUENCE [LARGE SCALE GENOMIC DNA]</scope>
    <source>
        <strain evidence="4">cv. DH0086</strain>
    </source>
</reference>
<dbReference type="OMA" id="SETRCTR"/>
<feature type="compositionally biased region" description="Low complexity" evidence="1">
    <location>
        <begin position="272"/>
        <end position="286"/>
    </location>
</feature>
<protein>
    <recommendedName>
        <fullName evidence="2">Myb/SANT-like domain-containing protein</fullName>
    </recommendedName>
</protein>
<evidence type="ECO:0000313" key="4">
    <source>
        <dbReference type="Proteomes" id="UP000243459"/>
    </source>
</evidence>
<proteinExistence type="predicted"/>
<organism evidence="3 4">
    <name type="scientific">Asparagus officinalis</name>
    <name type="common">Garden asparagus</name>
    <dbReference type="NCBI Taxonomy" id="4686"/>
    <lineage>
        <taxon>Eukaryota</taxon>
        <taxon>Viridiplantae</taxon>
        <taxon>Streptophyta</taxon>
        <taxon>Embryophyta</taxon>
        <taxon>Tracheophyta</taxon>
        <taxon>Spermatophyta</taxon>
        <taxon>Magnoliopsida</taxon>
        <taxon>Liliopsida</taxon>
        <taxon>Asparagales</taxon>
        <taxon>Asparagaceae</taxon>
        <taxon>Asparagoideae</taxon>
        <taxon>Asparagus</taxon>
    </lineage>
</organism>
<dbReference type="EMBL" id="CM007385">
    <property type="protein sequence ID" value="ONK68659.1"/>
    <property type="molecule type" value="Genomic_DNA"/>
</dbReference>
<evidence type="ECO:0000313" key="3">
    <source>
        <dbReference type="EMBL" id="ONK68659.1"/>
    </source>
</evidence>